<dbReference type="PANTHER" id="PTHR33204">
    <property type="entry name" value="TRANSCRIPTIONAL REGULATOR, MARR FAMILY"/>
    <property type="match status" value="1"/>
</dbReference>
<dbReference type="Gene3D" id="1.10.10.10">
    <property type="entry name" value="Winged helix-like DNA-binding domain superfamily/Winged helix DNA-binding domain"/>
    <property type="match status" value="1"/>
</dbReference>
<dbReference type="Pfam" id="PF01638">
    <property type="entry name" value="HxlR"/>
    <property type="match status" value="1"/>
</dbReference>
<evidence type="ECO:0000256" key="1">
    <source>
        <dbReference type="ARBA" id="ARBA00023015"/>
    </source>
</evidence>
<evidence type="ECO:0000259" key="4">
    <source>
        <dbReference type="PROSITE" id="PS51118"/>
    </source>
</evidence>
<accession>A0A8J3NB27</accession>
<name>A0A8J3NB27_9ACTN</name>
<protein>
    <recommendedName>
        <fullName evidence="4">HTH hxlR-type domain-containing protein</fullName>
    </recommendedName>
</protein>
<keyword evidence="3" id="KW-0804">Transcription</keyword>
<comment type="caution">
    <text evidence="5">The sequence shown here is derived from an EMBL/GenBank/DDBJ whole genome shotgun (WGS) entry which is preliminary data.</text>
</comment>
<proteinExistence type="predicted"/>
<dbReference type="AlphaFoldDB" id="A0A8J3NB27"/>
<dbReference type="EMBL" id="BOMB01000006">
    <property type="protein sequence ID" value="GID10192.1"/>
    <property type="molecule type" value="Genomic_DNA"/>
</dbReference>
<feature type="domain" description="HTH hxlR-type" evidence="4">
    <location>
        <begin position="28"/>
        <end position="127"/>
    </location>
</feature>
<dbReference type="PROSITE" id="PS51118">
    <property type="entry name" value="HTH_HXLR"/>
    <property type="match status" value="1"/>
</dbReference>
<dbReference type="InterPro" id="IPR036390">
    <property type="entry name" value="WH_DNA-bd_sf"/>
</dbReference>
<dbReference type="PANTHER" id="PTHR33204:SF29">
    <property type="entry name" value="TRANSCRIPTIONAL REGULATOR"/>
    <property type="match status" value="1"/>
</dbReference>
<dbReference type="GO" id="GO:0003677">
    <property type="term" value="F:DNA binding"/>
    <property type="evidence" value="ECO:0007669"/>
    <property type="project" value="UniProtKB-KW"/>
</dbReference>
<reference evidence="5" key="1">
    <citation type="submission" date="2021-01" db="EMBL/GenBank/DDBJ databases">
        <title>Whole genome shotgun sequence of Actinocatenispora rupis NBRC 107355.</title>
        <authorList>
            <person name="Komaki H."/>
            <person name="Tamura T."/>
        </authorList>
    </citation>
    <scope>NUCLEOTIDE SEQUENCE</scope>
    <source>
        <strain evidence="5">NBRC 107355</strain>
    </source>
</reference>
<keyword evidence="2" id="KW-0238">DNA-binding</keyword>
<keyword evidence="6" id="KW-1185">Reference proteome</keyword>
<dbReference type="Proteomes" id="UP000612808">
    <property type="component" value="Unassembled WGS sequence"/>
</dbReference>
<evidence type="ECO:0000313" key="5">
    <source>
        <dbReference type="EMBL" id="GID10192.1"/>
    </source>
</evidence>
<dbReference type="InterPro" id="IPR002577">
    <property type="entry name" value="HTH_HxlR"/>
</dbReference>
<dbReference type="SUPFAM" id="SSF46785">
    <property type="entry name" value="Winged helix' DNA-binding domain"/>
    <property type="match status" value="1"/>
</dbReference>
<keyword evidence="1" id="KW-0805">Transcription regulation</keyword>
<evidence type="ECO:0000313" key="6">
    <source>
        <dbReference type="Proteomes" id="UP000612808"/>
    </source>
</evidence>
<organism evidence="5 6">
    <name type="scientific">Actinocatenispora rupis</name>
    <dbReference type="NCBI Taxonomy" id="519421"/>
    <lineage>
        <taxon>Bacteria</taxon>
        <taxon>Bacillati</taxon>
        <taxon>Actinomycetota</taxon>
        <taxon>Actinomycetes</taxon>
        <taxon>Micromonosporales</taxon>
        <taxon>Micromonosporaceae</taxon>
        <taxon>Actinocatenispora</taxon>
    </lineage>
</organism>
<gene>
    <name evidence="5" type="ORF">Aru02nite_10810</name>
</gene>
<dbReference type="InterPro" id="IPR036388">
    <property type="entry name" value="WH-like_DNA-bd_sf"/>
</dbReference>
<sequence length="127" mass="14383">MAWQQTYTYVMAGTSEVVSEVGQGRPGCSIDRVERAVAAVEGRWKLLILHHLLVREPRRFSELERAIPRVTQKMLIQQLRALEADGIVQRIVYPEVPPHVEYRLTEAGTALVPALNALHDWAVDTEL</sequence>
<evidence type="ECO:0000256" key="2">
    <source>
        <dbReference type="ARBA" id="ARBA00023125"/>
    </source>
</evidence>
<evidence type="ECO:0000256" key="3">
    <source>
        <dbReference type="ARBA" id="ARBA00023163"/>
    </source>
</evidence>